<dbReference type="Pfam" id="PF13377">
    <property type="entry name" value="Peripla_BP_3"/>
    <property type="match status" value="1"/>
</dbReference>
<dbReference type="CDD" id="cd01392">
    <property type="entry name" value="HTH_LacI"/>
    <property type="match status" value="1"/>
</dbReference>
<dbReference type="InterPro" id="IPR028082">
    <property type="entry name" value="Peripla_BP_I"/>
</dbReference>
<reference evidence="5 6" key="1">
    <citation type="journal article" date="2019" name="Int. J. Syst. Evol. Microbiol.">
        <title>The Global Catalogue of Microorganisms (GCM) 10K type strain sequencing project: providing services to taxonomists for standard genome sequencing and annotation.</title>
        <authorList>
            <consortium name="The Broad Institute Genomics Platform"/>
            <consortium name="The Broad Institute Genome Sequencing Center for Infectious Disease"/>
            <person name="Wu L."/>
            <person name="Ma J."/>
        </authorList>
    </citation>
    <scope>NUCLEOTIDE SEQUENCE [LARGE SCALE GENOMIC DNA]</scope>
    <source>
        <strain evidence="5 6">JCM 16117</strain>
    </source>
</reference>
<keyword evidence="1" id="KW-0805">Transcription regulation</keyword>
<dbReference type="GO" id="GO:0003677">
    <property type="term" value="F:DNA binding"/>
    <property type="evidence" value="ECO:0007669"/>
    <property type="project" value="UniProtKB-KW"/>
</dbReference>
<dbReference type="Pfam" id="PF00356">
    <property type="entry name" value="LacI"/>
    <property type="match status" value="1"/>
</dbReference>
<evidence type="ECO:0000256" key="3">
    <source>
        <dbReference type="ARBA" id="ARBA00023163"/>
    </source>
</evidence>
<dbReference type="PANTHER" id="PTHR30146:SF109">
    <property type="entry name" value="HTH-TYPE TRANSCRIPTIONAL REGULATOR GALS"/>
    <property type="match status" value="1"/>
</dbReference>
<dbReference type="InterPro" id="IPR046335">
    <property type="entry name" value="LacI/GalR-like_sensor"/>
</dbReference>
<dbReference type="SUPFAM" id="SSF53822">
    <property type="entry name" value="Periplasmic binding protein-like I"/>
    <property type="match status" value="1"/>
</dbReference>
<proteinExistence type="predicted"/>
<dbReference type="Gene3D" id="1.10.260.40">
    <property type="entry name" value="lambda repressor-like DNA-binding domains"/>
    <property type="match status" value="1"/>
</dbReference>
<keyword evidence="6" id="KW-1185">Reference proteome</keyword>
<dbReference type="Gene3D" id="3.40.50.2300">
    <property type="match status" value="2"/>
</dbReference>
<dbReference type="RefSeq" id="WP_259481052.1">
    <property type="nucleotide sequence ID" value="NZ_BAAAQY010000013.1"/>
</dbReference>
<dbReference type="Proteomes" id="UP001500929">
    <property type="component" value="Unassembled WGS sequence"/>
</dbReference>
<dbReference type="InterPro" id="IPR000843">
    <property type="entry name" value="HTH_LacI"/>
</dbReference>
<comment type="caution">
    <text evidence="5">The sequence shown here is derived from an EMBL/GenBank/DDBJ whole genome shotgun (WGS) entry which is preliminary data.</text>
</comment>
<dbReference type="SUPFAM" id="SSF47413">
    <property type="entry name" value="lambda repressor-like DNA-binding domains"/>
    <property type="match status" value="1"/>
</dbReference>
<dbReference type="SMART" id="SM00354">
    <property type="entry name" value="HTH_LACI"/>
    <property type="match status" value="1"/>
</dbReference>
<dbReference type="PROSITE" id="PS50932">
    <property type="entry name" value="HTH_LACI_2"/>
    <property type="match status" value="1"/>
</dbReference>
<evidence type="ECO:0000259" key="4">
    <source>
        <dbReference type="PROSITE" id="PS50932"/>
    </source>
</evidence>
<dbReference type="PANTHER" id="PTHR30146">
    <property type="entry name" value="LACI-RELATED TRANSCRIPTIONAL REPRESSOR"/>
    <property type="match status" value="1"/>
</dbReference>
<evidence type="ECO:0000313" key="5">
    <source>
        <dbReference type="EMBL" id="GAA2247211.1"/>
    </source>
</evidence>
<keyword evidence="3" id="KW-0804">Transcription</keyword>
<feature type="domain" description="HTH lacI-type" evidence="4">
    <location>
        <begin position="11"/>
        <end position="65"/>
    </location>
</feature>
<gene>
    <name evidence="5" type="ORF">GCM10009851_35800</name>
</gene>
<dbReference type="EMBL" id="BAAAQY010000013">
    <property type="protein sequence ID" value="GAA2247211.1"/>
    <property type="molecule type" value="Genomic_DNA"/>
</dbReference>
<evidence type="ECO:0000256" key="2">
    <source>
        <dbReference type="ARBA" id="ARBA00023125"/>
    </source>
</evidence>
<evidence type="ECO:0000256" key="1">
    <source>
        <dbReference type="ARBA" id="ARBA00023015"/>
    </source>
</evidence>
<dbReference type="CDD" id="cd06267">
    <property type="entry name" value="PBP1_LacI_sugar_binding-like"/>
    <property type="match status" value="1"/>
</dbReference>
<dbReference type="InterPro" id="IPR010982">
    <property type="entry name" value="Lambda_DNA-bd_dom_sf"/>
</dbReference>
<protein>
    <submittedName>
        <fullName evidence="5">LacI family DNA-binding transcriptional regulator</fullName>
    </submittedName>
</protein>
<evidence type="ECO:0000313" key="6">
    <source>
        <dbReference type="Proteomes" id="UP001500929"/>
    </source>
</evidence>
<sequence>MNDRNAIPRRPTIDDVAKLAGVSRSTTARALSGSGYAAADVRDRVLSAAEQLGYVADSLAGSLRSRKSTSVGVLVSNMRDPFYAALAAGIGQRAQAAGYTMIVIDDRESTAEEMKAARVFVGMRVGGVIVTPLSKDVGEYFRSQHIPVVEVDRTFGVDATDAVLIDNVGASRRLLDLLIGLGHRRIALLTDELYWTTGAGRFRGYSDALAAAGLEVQEDLVVSVALDVEAARASSVELLTQPDRPTAVFAANSLLTEGLWRATADLGLRVPEDLSIVAFDDAPWMSMVSPGVTAVSQDIVGLGEASMTRLLARMSDPSGPRETIVVNAQLLARGSTAPPRDHS</sequence>
<organism evidence="5 6">
    <name type="scientific">Herbiconiux moechotypicola</name>
    <dbReference type="NCBI Taxonomy" id="637393"/>
    <lineage>
        <taxon>Bacteria</taxon>
        <taxon>Bacillati</taxon>
        <taxon>Actinomycetota</taxon>
        <taxon>Actinomycetes</taxon>
        <taxon>Micrococcales</taxon>
        <taxon>Microbacteriaceae</taxon>
        <taxon>Herbiconiux</taxon>
    </lineage>
</organism>
<accession>A0ABN3E2K5</accession>
<name>A0ABN3E2K5_9MICO</name>
<keyword evidence="2 5" id="KW-0238">DNA-binding</keyword>